<dbReference type="SMART" id="SM00642">
    <property type="entry name" value="Aamy"/>
    <property type="match status" value="2"/>
</dbReference>
<dbReference type="InterPro" id="IPR006047">
    <property type="entry name" value="GH13_cat_dom"/>
</dbReference>
<dbReference type="Proteomes" id="UP000290289">
    <property type="component" value="Chromosome 5"/>
</dbReference>
<accession>A0A498K3I6</accession>
<dbReference type="EMBL" id="RDQH01000331">
    <property type="protein sequence ID" value="RXH99831.1"/>
    <property type="molecule type" value="Genomic_DNA"/>
</dbReference>
<comment type="caution">
    <text evidence="18">The sequence shown here is derived from an EMBL/GenBank/DDBJ whole genome shotgun (WGS) entry which is preliminary data.</text>
</comment>
<dbReference type="CDD" id="cd11314">
    <property type="entry name" value="AmyAc_arch_bac_plant_AmyA"/>
    <property type="match status" value="2"/>
</dbReference>
<sequence length="1233" mass="138513">MDSFWSHNAAPGSWDFLVAVYFAFGFFAARLIFDRFIFRNISVWLLRKGSASLKLDMATRAKIVKCSESMWKLTYYATVEACILSITYHEPWFTDTKEYFKGWPNQELRLPIKLFYMCQCGFYSYSIAALLTWETRRKDFSVMMSHHVITVLLIGFSYITSFFRIGSIILALHDGSDVFMEAAKVFKYSEKELAASVFFGFFAVSWAILRLIFFPFWVISASSYDLCDCLDLSKPSPRALYYAFNTMLLMLFVFHIYWWVMICSMIRRQVNNRGQVGEDIRSVRSIDNLYNLTSNKHSGNKFCKERDMKARTTSLFFLLFCIPLLPNLTAPQILFQGFNWESWKEEGGWYKSLSQSIPQQLASSGITHVWLPPPSHSVSPQGYMPGRLYDLNASRYGNQDELKALINTFHDNGIQSIADIVINHRCAEKKDERGIWCIFEGGTPDDRLDWGPSLICSDDTAYSNGKGNPDTGADFSAAPDIDHINTRVQRELSDWMNWLKTEIGFNGWRFDFVKGYAPEFTKLFVTNTRPSFSVGELWNSLAYGSDGKLEYNQDAHRRALVGWVEGAGGDVTAFDFTTKGILQAAVQGELWRMKDSNGGAPGMIGLSPGKSVTFVDNHDTGSTQNMWPFPSDKVMQGYAYILTHPGIPSIFYDHYFDWGLKEEITKLVAIRLRNGVGPDSALRILASDADLYVAATDEKIIAKIGPRYDVGNLVPPTYQIATSGNDYCVWEKKAGALFSGSNNLAEVRTVLMLPDLIQDLLQRFLSMENPVKPSLLAISKSFPLTRRPITARHVSTSKANHSATRLKGDMNTRNVPLICFLLSILLTPNFTASQIIFQGFNWESSRKGGWYNILKQSVQDLASSGITHVWLPPSSHAASDEGYMPGRLYDLNSKFGNKDELKSLVSAYRNSGIQSVADIVINHRTAEKQDERGIWCIFEGGTDDDRLDWGPSLICGDDTKYSDGKGNPDTGEDFGGAPDIDHKNTRVQKELSDWMNWLKTEIGFSGWRFDFVKGYAPEYTKLYMTNTSPNFAVGELWNSLSYGSDGKPNPDQDAHRQALVGWVESAGGGVTAFDFTTKGILQAAVQGELWRLKDSNGGAPGMIGLKPGSSVTFIDNHDTGSTQHLWPFPSDKVMQGYAYILTHPGIPSIFYDHFFDWGLKGEISKLTAIRSRNGIKPDSALRILAADADVYVASIDEKIIVKIGPKMDLGQLIPPNFQVSTSGKDYAVWERKA</sequence>
<evidence type="ECO:0000256" key="13">
    <source>
        <dbReference type="PROSITE-ProRule" id="PRU00205"/>
    </source>
</evidence>
<evidence type="ECO:0000256" key="10">
    <source>
        <dbReference type="ARBA" id="ARBA00023277"/>
    </source>
</evidence>
<evidence type="ECO:0000256" key="8">
    <source>
        <dbReference type="ARBA" id="ARBA00022989"/>
    </source>
</evidence>
<evidence type="ECO:0000256" key="9">
    <source>
        <dbReference type="ARBA" id="ARBA00023136"/>
    </source>
</evidence>
<evidence type="ECO:0000256" key="16">
    <source>
        <dbReference type="SAM" id="Phobius"/>
    </source>
</evidence>
<keyword evidence="10" id="KW-0119">Carbohydrate metabolism</keyword>
<reference evidence="18 19" key="1">
    <citation type="submission" date="2018-10" db="EMBL/GenBank/DDBJ databases">
        <title>A high-quality apple genome assembly.</title>
        <authorList>
            <person name="Hu J."/>
        </authorList>
    </citation>
    <scope>NUCLEOTIDE SEQUENCE [LARGE SCALE GENOMIC DNA]</scope>
    <source>
        <strain evidence="19">cv. HFTH1</strain>
        <tissue evidence="18">Young leaf</tissue>
    </source>
</reference>
<dbReference type="InterPro" id="IPR013780">
    <property type="entry name" value="Glyco_hydro_b"/>
</dbReference>
<gene>
    <name evidence="18" type="ORF">DVH24_021633</name>
</gene>
<feature type="transmembrane region" description="Helical" evidence="16">
    <location>
        <begin position="114"/>
        <end position="133"/>
    </location>
</feature>
<evidence type="ECO:0000256" key="2">
    <source>
        <dbReference type="ARBA" id="ARBA00001913"/>
    </source>
</evidence>
<feature type="transmembrane region" description="Helical" evidence="16">
    <location>
        <begin position="239"/>
        <end position="260"/>
    </location>
</feature>
<dbReference type="Gene3D" id="2.60.40.1180">
    <property type="entry name" value="Golgi alpha-mannosidase II"/>
    <property type="match status" value="2"/>
</dbReference>
<keyword evidence="7" id="KW-0378">Hydrolase</keyword>
<dbReference type="Gene3D" id="3.20.20.80">
    <property type="entry name" value="Glycosidases"/>
    <property type="match status" value="2"/>
</dbReference>
<comment type="similarity">
    <text evidence="4 14">Belongs to the glycosyl hydrolase 13 family.</text>
</comment>
<dbReference type="InterPro" id="IPR006634">
    <property type="entry name" value="TLC-dom"/>
</dbReference>
<proteinExistence type="inferred from homology"/>
<dbReference type="SMART" id="SM00810">
    <property type="entry name" value="Alpha-amyl_C2"/>
    <property type="match status" value="2"/>
</dbReference>
<keyword evidence="11" id="KW-0326">Glycosidase</keyword>
<protein>
    <recommendedName>
        <fullName evidence="5">alpha-amylase</fullName>
        <ecNumber evidence="5">3.2.1.1</ecNumber>
    </recommendedName>
    <alternativeName>
        <fullName evidence="12">1,4-alpha-D-glucan glucanohydrolase</fullName>
    </alternativeName>
</protein>
<comment type="catalytic activity">
    <reaction evidence="1">
        <text>Endohydrolysis of (1-&gt;4)-alpha-D-glucosidic linkages in polysaccharides containing three or more (1-&gt;4)-alpha-linked D-glucose units.</text>
        <dbReference type="EC" id="3.2.1.1"/>
    </reaction>
</comment>
<dbReference type="STRING" id="3750.A0A498K3I6"/>
<evidence type="ECO:0000259" key="17">
    <source>
        <dbReference type="PROSITE" id="PS50922"/>
    </source>
</evidence>
<dbReference type="GO" id="GO:0016020">
    <property type="term" value="C:membrane"/>
    <property type="evidence" value="ECO:0007669"/>
    <property type="project" value="UniProtKB-SubCell"/>
</dbReference>
<dbReference type="SUPFAM" id="SSF51011">
    <property type="entry name" value="Glycosyl hydrolase domain"/>
    <property type="match status" value="2"/>
</dbReference>
<organism evidence="18 19">
    <name type="scientific">Malus domestica</name>
    <name type="common">Apple</name>
    <name type="synonym">Pyrus malus</name>
    <dbReference type="NCBI Taxonomy" id="3750"/>
    <lineage>
        <taxon>Eukaryota</taxon>
        <taxon>Viridiplantae</taxon>
        <taxon>Streptophyta</taxon>
        <taxon>Embryophyta</taxon>
        <taxon>Tracheophyta</taxon>
        <taxon>Spermatophyta</taxon>
        <taxon>Magnoliopsida</taxon>
        <taxon>eudicotyledons</taxon>
        <taxon>Gunneridae</taxon>
        <taxon>Pentapetalae</taxon>
        <taxon>rosids</taxon>
        <taxon>fabids</taxon>
        <taxon>Rosales</taxon>
        <taxon>Rosaceae</taxon>
        <taxon>Amygdaloideae</taxon>
        <taxon>Maleae</taxon>
        <taxon>Malus</taxon>
    </lineage>
</organism>
<feature type="transmembrane region" description="Helical" evidence="16">
    <location>
        <begin position="193"/>
        <end position="219"/>
    </location>
</feature>
<dbReference type="EC" id="3.2.1.1" evidence="5"/>
<feature type="transmembrane region" description="Helical" evidence="16">
    <location>
        <begin position="148"/>
        <end position="172"/>
    </location>
</feature>
<keyword evidence="6 13" id="KW-0812">Transmembrane</keyword>
<evidence type="ECO:0000313" key="19">
    <source>
        <dbReference type="Proteomes" id="UP000290289"/>
    </source>
</evidence>
<evidence type="ECO:0000256" key="12">
    <source>
        <dbReference type="ARBA" id="ARBA00030238"/>
    </source>
</evidence>
<dbReference type="InterPro" id="IPR017853">
    <property type="entry name" value="GH"/>
</dbReference>
<evidence type="ECO:0000256" key="4">
    <source>
        <dbReference type="ARBA" id="ARBA00008061"/>
    </source>
</evidence>
<keyword evidence="9 13" id="KW-0472">Membrane</keyword>
<name>A0A498K3I6_MALDO</name>
<dbReference type="PANTHER" id="PTHR43447">
    <property type="entry name" value="ALPHA-AMYLASE"/>
    <property type="match status" value="1"/>
</dbReference>
<dbReference type="InterPro" id="IPR012850">
    <property type="entry name" value="A-amylase_bs_C"/>
</dbReference>
<dbReference type="GO" id="GO:0004556">
    <property type="term" value="F:alpha-amylase activity"/>
    <property type="evidence" value="ECO:0007669"/>
    <property type="project" value="UniProtKB-EC"/>
</dbReference>
<evidence type="ECO:0000256" key="6">
    <source>
        <dbReference type="ARBA" id="ARBA00022692"/>
    </source>
</evidence>
<evidence type="ECO:0000256" key="1">
    <source>
        <dbReference type="ARBA" id="ARBA00000548"/>
    </source>
</evidence>
<feature type="transmembrane region" description="Helical" evidence="16">
    <location>
        <begin position="315"/>
        <end position="335"/>
    </location>
</feature>
<dbReference type="GO" id="GO:0005509">
    <property type="term" value="F:calcium ion binding"/>
    <property type="evidence" value="ECO:0007669"/>
    <property type="project" value="InterPro"/>
</dbReference>
<dbReference type="GO" id="GO:0005975">
    <property type="term" value="P:carbohydrate metabolic process"/>
    <property type="evidence" value="ECO:0007669"/>
    <property type="project" value="InterPro"/>
</dbReference>
<dbReference type="SMART" id="SM00724">
    <property type="entry name" value="TLC"/>
    <property type="match status" value="1"/>
</dbReference>
<dbReference type="Pfam" id="PF03798">
    <property type="entry name" value="TRAM_LAG1_CLN8"/>
    <property type="match status" value="1"/>
</dbReference>
<comment type="subcellular location">
    <subcellularLocation>
        <location evidence="3">Membrane</location>
        <topology evidence="3">Multi-pass membrane protein</topology>
    </subcellularLocation>
</comment>
<dbReference type="PROSITE" id="PS50922">
    <property type="entry name" value="TLC"/>
    <property type="match status" value="1"/>
</dbReference>
<evidence type="ECO:0000256" key="14">
    <source>
        <dbReference type="RuleBase" id="RU003615"/>
    </source>
</evidence>
<evidence type="ECO:0000256" key="15">
    <source>
        <dbReference type="SAM" id="MobiDB-lite"/>
    </source>
</evidence>
<dbReference type="Pfam" id="PF07821">
    <property type="entry name" value="Alpha-amyl_C2"/>
    <property type="match status" value="2"/>
</dbReference>
<evidence type="ECO:0000256" key="7">
    <source>
        <dbReference type="ARBA" id="ARBA00022801"/>
    </source>
</evidence>
<evidence type="ECO:0000256" key="5">
    <source>
        <dbReference type="ARBA" id="ARBA00012595"/>
    </source>
</evidence>
<keyword evidence="8 16" id="KW-1133">Transmembrane helix</keyword>
<dbReference type="SUPFAM" id="SSF51445">
    <property type="entry name" value="(Trans)glycosidases"/>
    <property type="match status" value="2"/>
</dbReference>
<feature type="domain" description="TLC" evidence="17">
    <location>
        <begin position="64"/>
        <end position="271"/>
    </location>
</feature>
<feature type="transmembrane region" description="Helical" evidence="16">
    <location>
        <begin position="12"/>
        <end position="33"/>
    </location>
</feature>
<feature type="region of interest" description="Disordered" evidence="15">
    <location>
        <begin position="958"/>
        <end position="982"/>
    </location>
</feature>
<evidence type="ECO:0000256" key="11">
    <source>
        <dbReference type="ARBA" id="ARBA00023295"/>
    </source>
</evidence>
<evidence type="ECO:0000313" key="18">
    <source>
        <dbReference type="EMBL" id="RXH99831.1"/>
    </source>
</evidence>
<dbReference type="PRINTS" id="PR00110">
    <property type="entry name" value="ALPHAAMYLASE"/>
</dbReference>
<dbReference type="Pfam" id="PF00128">
    <property type="entry name" value="Alpha-amylase"/>
    <property type="match status" value="2"/>
</dbReference>
<dbReference type="AlphaFoldDB" id="A0A498K3I6"/>
<dbReference type="FunFam" id="3.20.20.80:FF:000058">
    <property type="entry name" value="Alpha-amylase 1"/>
    <property type="match status" value="2"/>
</dbReference>
<keyword evidence="19" id="KW-1185">Reference proteome</keyword>
<dbReference type="InterPro" id="IPR006046">
    <property type="entry name" value="Alpha_amylase"/>
</dbReference>
<comment type="cofactor">
    <cofactor evidence="2">
        <name>Ca(2+)</name>
        <dbReference type="ChEBI" id="CHEBI:29108"/>
    </cofactor>
</comment>
<evidence type="ECO:0000256" key="3">
    <source>
        <dbReference type="ARBA" id="ARBA00004141"/>
    </source>
</evidence>